<name>A0A6J5RZI9_9CAUD</name>
<evidence type="ECO:0000256" key="1">
    <source>
        <dbReference type="SAM" id="MobiDB-lite"/>
    </source>
</evidence>
<sequence>MPSTTDYYNTLKLQLETQATNKKAALDLAYERATSVKFDAQGNMTRQTDATGKEKGPGTLDIQYAEQQRQMSGGAESSGMLKSGQYGRDLATTQAAYRTAVVQGAADTEAQKTAISDETASELAKYQAMYGTTDATTGGGTGGGTPFTPSTPKDTVITAPPKFDPNSGKLVKVPNAPRTDASGSSGMGATQKPSVVVKKPPAVVKKPVPTKVPVPNKIKTLRPGL</sequence>
<proteinExistence type="predicted"/>
<feature type="region of interest" description="Disordered" evidence="1">
    <location>
        <begin position="158"/>
        <end position="202"/>
    </location>
</feature>
<gene>
    <name evidence="2" type="ORF">UFOVP1083_23</name>
    <name evidence="3" type="ORF">UFOVP1327_30</name>
</gene>
<protein>
    <submittedName>
        <fullName evidence="3">Uncharacterized protein</fullName>
    </submittedName>
</protein>
<accession>A0A6J5RZI9</accession>
<feature type="compositionally biased region" description="Low complexity" evidence="1">
    <location>
        <begin position="192"/>
        <end position="202"/>
    </location>
</feature>
<reference evidence="3" key="1">
    <citation type="submission" date="2020-05" db="EMBL/GenBank/DDBJ databases">
        <authorList>
            <person name="Chiriac C."/>
            <person name="Salcher M."/>
            <person name="Ghai R."/>
            <person name="Kavagutti S V."/>
        </authorList>
    </citation>
    <scope>NUCLEOTIDE SEQUENCE</scope>
</reference>
<dbReference type="EMBL" id="LR797277">
    <property type="protein sequence ID" value="CAB4199301.1"/>
    <property type="molecule type" value="Genomic_DNA"/>
</dbReference>
<organism evidence="3">
    <name type="scientific">uncultured Caudovirales phage</name>
    <dbReference type="NCBI Taxonomy" id="2100421"/>
    <lineage>
        <taxon>Viruses</taxon>
        <taxon>Duplodnaviria</taxon>
        <taxon>Heunggongvirae</taxon>
        <taxon>Uroviricota</taxon>
        <taxon>Caudoviricetes</taxon>
        <taxon>Peduoviridae</taxon>
        <taxon>Maltschvirus</taxon>
        <taxon>Maltschvirus maltsch</taxon>
    </lineage>
</organism>
<evidence type="ECO:0000313" key="3">
    <source>
        <dbReference type="EMBL" id="CAB4199301.1"/>
    </source>
</evidence>
<evidence type="ECO:0000313" key="2">
    <source>
        <dbReference type="EMBL" id="CAB4182875.1"/>
    </source>
</evidence>
<dbReference type="EMBL" id="LR797036">
    <property type="protein sequence ID" value="CAB4182875.1"/>
    <property type="molecule type" value="Genomic_DNA"/>
</dbReference>